<feature type="domain" description="Phosducin" evidence="3">
    <location>
        <begin position="152"/>
        <end position="224"/>
    </location>
</feature>
<dbReference type="InterPro" id="IPR036249">
    <property type="entry name" value="Thioredoxin-like_sf"/>
</dbReference>
<dbReference type="PANTHER" id="PTHR46052">
    <property type="entry name" value="PHOSDUCIN-LIKE PROTEIN"/>
    <property type="match status" value="1"/>
</dbReference>
<reference evidence="4 5" key="1">
    <citation type="journal article" date="2016" name="Mol. Biol. Evol.">
        <title>Comparative Genomics of Early-Diverging Mushroom-Forming Fungi Provides Insights into the Origins of Lignocellulose Decay Capabilities.</title>
        <authorList>
            <person name="Nagy L.G."/>
            <person name="Riley R."/>
            <person name="Tritt A."/>
            <person name="Adam C."/>
            <person name="Daum C."/>
            <person name="Floudas D."/>
            <person name="Sun H."/>
            <person name="Yadav J.S."/>
            <person name="Pangilinan J."/>
            <person name="Larsson K.H."/>
            <person name="Matsuura K."/>
            <person name="Barry K."/>
            <person name="Labutti K."/>
            <person name="Kuo R."/>
            <person name="Ohm R.A."/>
            <person name="Bhattacharya S.S."/>
            <person name="Shirouzu T."/>
            <person name="Yoshinaga Y."/>
            <person name="Martin F.M."/>
            <person name="Grigoriev I.V."/>
            <person name="Hibbett D.S."/>
        </authorList>
    </citation>
    <scope>NUCLEOTIDE SEQUENCE [LARGE SCALE GENOMIC DNA]</scope>
    <source>
        <strain evidence="4 5">HHB12029</strain>
    </source>
</reference>
<dbReference type="InterPro" id="IPR024253">
    <property type="entry name" value="Phosducin_thioredoxin-like_dom"/>
</dbReference>
<dbReference type="SUPFAM" id="SSF52833">
    <property type="entry name" value="Thioredoxin-like"/>
    <property type="match status" value="1"/>
</dbReference>
<feature type="region of interest" description="Disordered" evidence="2">
    <location>
        <begin position="15"/>
        <end position="116"/>
    </location>
</feature>
<dbReference type="Pfam" id="PF02114">
    <property type="entry name" value="Phosducin"/>
    <property type="match status" value="1"/>
</dbReference>
<evidence type="ECO:0000259" key="3">
    <source>
        <dbReference type="Pfam" id="PF02114"/>
    </source>
</evidence>
<dbReference type="Gene3D" id="3.40.30.10">
    <property type="entry name" value="Glutaredoxin"/>
    <property type="match status" value="1"/>
</dbReference>
<dbReference type="InParanoid" id="A0A165HYW6"/>
<dbReference type="EMBL" id="KV426004">
    <property type="protein sequence ID" value="KZV92653.1"/>
    <property type="molecule type" value="Genomic_DNA"/>
</dbReference>
<comment type="similarity">
    <text evidence="1">Belongs to the phosducin family.</text>
</comment>
<sequence>MAMFGDIEQLVLSGKLFNGDGDGSRSPPRSPSPDQVAQWPPDHPDTDEELFGGSDNNSELGDEPKVPPEAQPQQESIGMGPGRTGVKGVIRDRDEHEARARAKRMGEIQERNARMEKSALTARTFFEDEAAEGRNGNGEKQAPGRTTERFGRFGHLREVGSKGFVQAVEGEDRAIWVVVHIYDESLDRCARLDAALVDLARRHPQTKFLRARAAALGFASKAASKPVRPTTRSRIGAYESDDEEDEKDSDDDVDGDDDDEVDLDMLPTMLVYRDGELVHNWVRVDWEVKIDDVEELLSKCVACPLFRHAVELTVSTRRHHIVATVQRPLVSDDDD</sequence>
<evidence type="ECO:0000313" key="4">
    <source>
        <dbReference type="EMBL" id="KZV92653.1"/>
    </source>
</evidence>
<proteinExistence type="inferred from homology"/>
<protein>
    <submittedName>
        <fullName evidence="4">Thioredoxin-like protein</fullName>
    </submittedName>
</protein>
<name>A0A165HYW6_EXIGL</name>
<accession>A0A165HYW6</accession>
<feature type="compositionally biased region" description="Basic and acidic residues" evidence="2">
    <location>
        <begin position="89"/>
        <end position="116"/>
    </location>
</feature>
<evidence type="ECO:0000256" key="1">
    <source>
        <dbReference type="ARBA" id="ARBA00009686"/>
    </source>
</evidence>
<feature type="compositionally biased region" description="Acidic residues" evidence="2">
    <location>
        <begin position="239"/>
        <end position="259"/>
    </location>
</feature>
<keyword evidence="5" id="KW-1185">Reference proteome</keyword>
<feature type="region of interest" description="Disordered" evidence="2">
    <location>
        <begin position="127"/>
        <end position="146"/>
    </location>
</feature>
<dbReference type="CDD" id="cd02957">
    <property type="entry name" value="Phd_like"/>
    <property type="match status" value="1"/>
</dbReference>
<dbReference type="OrthoDB" id="70588at2759"/>
<dbReference type="InterPro" id="IPR051499">
    <property type="entry name" value="Phosducin-like_reg"/>
</dbReference>
<dbReference type="PANTHER" id="PTHR46052:SF1">
    <property type="entry name" value="PHOSDUCIN-LIKE PROTEIN"/>
    <property type="match status" value="1"/>
</dbReference>
<dbReference type="Proteomes" id="UP000077266">
    <property type="component" value="Unassembled WGS sequence"/>
</dbReference>
<organism evidence="4 5">
    <name type="scientific">Exidia glandulosa HHB12029</name>
    <dbReference type="NCBI Taxonomy" id="1314781"/>
    <lineage>
        <taxon>Eukaryota</taxon>
        <taxon>Fungi</taxon>
        <taxon>Dikarya</taxon>
        <taxon>Basidiomycota</taxon>
        <taxon>Agaricomycotina</taxon>
        <taxon>Agaricomycetes</taxon>
        <taxon>Auriculariales</taxon>
        <taxon>Exidiaceae</taxon>
        <taxon>Exidia</taxon>
    </lineage>
</organism>
<dbReference type="STRING" id="1314781.A0A165HYW6"/>
<evidence type="ECO:0000313" key="5">
    <source>
        <dbReference type="Proteomes" id="UP000077266"/>
    </source>
</evidence>
<dbReference type="AlphaFoldDB" id="A0A165HYW6"/>
<feature type="region of interest" description="Disordered" evidence="2">
    <location>
        <begin position="227"/>
        <end position="259"/>
    </location>
</feature>
<evidence type="ECO:0000256" key="2">
    <source>
        <dbReference type="SAM" id="MobiDB-lite"/>
    </source>
</evidence>
<gene>
    <name evidence="4" type="ORF">EXIGLDRAFT_69442</name>
</gene>